<dbReference type="GO" id="GO:0005525">
    <property type="term" value="F:GTP binding"/>
    <property type="evidence" value="ECO:0007669"/>
    <property type="project" value="UniProtKB-KW"/>
</dbReference>
<evidence type="ECO:0000313" key="6">
    <source>
        <dbReference type="Ensembl" id="ENSMSIP00000011766.1"/>
    </source>
</evidence>
<accession>A0A8C6MTH7</accession>
<feature type="region of interest" description="Disordered" evidence="5">
    <location>
        <begin position="566"/>
        <end position="711"/>
    </location>
</feature>
<dbReference type="InterPro" id="IPR027417">
    <property type="entry name" value="P-loop_NTPase"/>
</dbReference>
<dbReference type="FunFam" id="3.40.50.300:FF:001129">
    <property type="entry name" value="ras-related protein Rab-44 isoform X2"/>
    <property type="match status" value="1"/>
</dbReference>
<evidence type="ECO:0000256" key="5">
    <source>
        <dbReference type="SAM" id="MobiDB-lite"/>
    </source>
</evidence>
<feature type="compositionally biased region" description="Polar residues" evidence="5">
    <location>
        <begin position="516"/>
        <end position="533"/>
    </location>
</feature>
<organism evidence="6 7">
    <name type="scientific">Mus spicilegus</name>
    <name type="common">Mound-building mouse</name>
    <dbReference type="NCBI Taxonomy" id="10103"/>
    <lineage>
        <taxon>Eukaryota</taxon>
        <taxon>Metazoa</taxon>
        <taxon>Chordata</taxon>
        <taxon>Craniata</taxon>
        <taxon>Vertebrata</taxon>
        <taxon>Euteleostomi</taxon>
        <taxon>Mammalia</taxon>
        <taxon>Eutheria</taxon>
        <taxon>Euarchontoglires</taxon>
        <taxon>Glires</taxon>
        <taxon>Rodentia</taxon>
        <taxon>Myomorpha</taxon>
        <taxon>Muroidea</taxon>
        <taxon>Muridae</taxon>
        <taxon>Murinae</taxon>
        <taxon>Mus</taxon>
        <taxon>Mus</taxon>
    </lineage>
</organism>
<feature type="compositionally biased region" description="Basic and acidic residues" evidence="5">
    <location>
        <begin position="752"/>
        <end position="763"/>
    </location>
</feature>
<evidence type="ECO:0000256" key="2">
    <source>
        <dbReference type="ARBA" id="ARBA00023134"/>
    </source>
</evidence>
<dbReference type="GO" id="GO:0005765">
    <property type="term" value="C:lysosomal membrane"/>
    <property type="evidence" value="ECO:0007669"/>
    <property type="project" value="Ensembl"/>
</dbReference>
<dbReference type="CDD" id="cd00154">
    <property type="entry name" value="Rab"/>
    <property type="match status" value="1"/>
</dbReference>
<keyword evidence="1" id="KW-0547">Nucleotide-binding</keyword>
<feature type="coiled-coil region" evidence="4">
    <location>
        <begin position="219"/>
        <end position="310"/>
    </location>
</feature>
<keyword evidence="4" id="KW-0175">Coiled coil</keyword>
<dbReference type="SMART" id="SM00175">
    <property type="entry name" value="RAB"/>
    <property type="match status" value="1"/>
</dbReference>
<feature type="compositionally biased region" description="Basic and acidic residues" evidence="5">
    <location>
        <begin position="447"/>
        <end position="459"/>
    </location>
</feature>
<proteinExistence type="predicted"/>
<dbReference type="InterPro" id="IPR001806">
    <property type="entry name" value="Small_GTPase"/>
</dbReference>
<dbReference type="GO" id="GO:0031901">
    <property type="term" value="C:early endosome membrane"/>
    <property type="evidence" value="ECO:0007669"/>
    <property type="project" value="Ensembl"/>
</dbReference>
<dbReference type="SUPFAM" id="SSF52540">
    <property type="entry name" value="P-loop containing nucleoside triphosphate hydrolases"/>
    <property type="match status" value="1"/>
</dbReference>
<evidence type="ECO:0000313" key="7">
    <source>
        <dbReference type="Proteomes" id="UP000694415"/>
    </source>
</evidence>
<feature type="compositionally biased region" description="Basic residues" evidence="5">
    <location>
        <begin position="1"/>
        <end position="21"/>
    </location>
</feature>
<keyword evidence="7" id="KW-1185">Reference proteome</keyword>
<dbReference type="Ensembl" id="ENSMSIT00000014925.1">
    <property type="protein sequence ID" value="ENSMSIP00000011766.1"/>
    <property type="gene ID" value="ENSMSIG00000010235.1"/>
</dbReference>
<evidence type="ECO:0000256" key="3">
    <source>
        <dbReference type="ARBA" id="ARBA00023288"/>
    </source>
</evidence>
<dbReference type="NCBIfam" id="TIGR00231">
    <property type="entry name" value="small_GTP"/>
    <property type="match status" value="1"/>
</dbReference>
<keyword evidence="3" id="KW-0449">Lipoprotein</keyword>
<dbReference type="GO" id="GO:0003925">
    <property type="term" value="F:G protein activity"/>
    <property type="evidence" value="ECO:0007669"/>
    <property type="project" value="Ensembl"/>
</dbReference>
<name>A0A8C6MTH7_MUSSI</name>
<dbReference type="AlphaFoldDB" id="A0A8C6MTH7"/>
<evidence type="ECO:0000256" key="1">
    <source>
        <dbReference type="ARBA" id="ARBA00022741"/>
    </source>
</evidence>
<feature type="region of interest" description="Disordered" evidence="5">
    <location>
        <begin position="415"/>
        <end position="489"/>
    </location>
</feature>
<feature type="region of interest" description="Disordered" evidence="5">
    <location>
        <begin position="502"/>
        <end position="547"/>
    </location>
</feature>
<keyword evidence="2" id="KW-0342">GTP-binding</keyword>
<dbReference type="GO" id="GO:0097279">
    <property type="term" value="P:histamine secretion mediated by IgE immunoglobulin"/>
    <property type="evidence" value="ECO:0007669"/>
    <property type="project" value="Ensembl"/>
</dbReference>
<feature type="region of interest" description="Disordered" evidence="5">
    <location>
        <begin position="1"/>
        <end position="44"/>
    </location>
</feature>
<dbReference type="GeneTree" id="ENSGT00940000160379"/>
<dbReference type="Pfam" id="PF00071">
    <property type="entry name" value="Ras"/>
    <property type="match status" value="1"/>
</dbReference>
<feature type="compositionally biased region" description="Basic and acidic residues" evidence="5">
    <location>
        <begin position="600"/>
        <end position="610"/>
    </location>
</feature>
<dbReference type="GO" id="GO:0002553">
    <property type="term" value="P:histamine secretion by mast cell"/>
    <property type="evidence" value="ECO:0007669"/>
    <property type="project" value="Ensembl"/>
</dbReference>
<dbReference type="InterPro" id="IPR005225">
    <property type="entry name" value="Small_GTP-bd"/>
</dbReference>
<dbReference type="SMART" id="SM00174">
    <property type="entry name" value="RHO"/>
    <property type="match status" value="1"/>
</dbReference>
<feature type="region of interest" description="Disordered" evidence="5">
    <location>
        <begin position="726"/>
        <end position="780"/>
    </location>
</feature>
<dbReference type="PRINTS" id="PR00449">
    <property type="entry name" value="RASTRNSFRMNG"/>
</dbReference>
<dbReference type="InterPro" id="IPR050227">
    <property type="entry name" value="Rab"/>
</dbReference>
<dbReference type="SUPFAM" id="SSF47473">
    <property type="entry name" value="EF-hand"/>
    <property type="match status" value="1"/>
</dbReference>
<feature type="region of interest" description="Disordered" evidence="5">
    <location>
        <begin position="319"/>
        <end position="368"/>
    </location>
</feature>
<dbReference type="GO" id="GO:0005789">
    <property type="term" value="C:endoplasmic reticulum membrane"/>
    <property type="evidence" value="ECO:0007669"/>
    <property type="project" value="Ensembl"/>
</dbReference>
<dbReference type="PROSITE" id="PS51419">
    <property type="entry name" value="RAB"/>
    <property type="match status" value="1"/>
</dbReference>
<reference evidence="6" key="1">
    <citation type="submission" date="2025-08" db="UniProtKB">
        <authorList>
            <consortium name="Ensembl"/>
        </authorList>
    </citation>
    <scope>IDENTIFICATION</scope>
</reference>
<dbReference type="PROSITE" id="PS51421">
    <property type="entry name" value="RAS"/>
    <property type="match status" value="1"/>
</dbReference>
<protein>
    <submittedName>
        <fullName evidence="6">RAB44, member RAS oncogene family</fullName>
    </submittedName>
</protein>
<dbReference type="Gene3D" id="3.40.50.300">
    <property type="entry name" value="P-loop containing nucleotide triphosphate hydrolases"/>
    <property type="match status" value="1"/>
</dbReference>
<feature type="compositionally biased region" description="Pro residues" evidence="5">
    <location>
        <begin position="430"/>
        <end position="442"/>
    </location>
</feature>
<evidence type="ECO:0000256" key="4">
    <source>
        <dbReference type="SAM" id="Coils"/>
    </source>
</evidence>
<dbReference type="InterPro" id="IPR011992">
    <property type="entry name" value="EF-hand-dom_pair"/>
</dbReference>
<feature type="compositionally biased region" description="Polar residues" evidence="5">
    <location>
        <begin position="666"/>
        <end position="682"/>
    </location>
</feature>
<feature type="compositionally biased region" description="Low complexity" evidence="5">
    <location>
        <begin position="415"/>
        <end position="429"/>
    </location>
</feature>
<feature type="region of interest" description="Disordered" evidence="5">
    <location>
        <begin position="112"/>
        <end position="139"/>
    </location>
</feature>
<feature type="compositionally biased region" description="Polar residues" evidence="5">
    <location>
        <begin position="123"/>
        <end position="135"/>
    </location>
</feature>
<dbReference type="SMART" id="SM00173">
    <property type="entry name" value="RAS"/>
    <property type="match status" value="1"/>
</dbReference>
<dbReference type="Proteomes" id="UP000694415">
    <property type="component" value="Unplaced"/>
</dbReference>
<feature type="compositionally biased region" description="Basic and acidic residues" evidence="5">
    <location>
        <begin position="656"/>
        <end position="665"/>
    </location>
</feature>
<reference evidence="6" key="2">
    <citation type="submission" date="2025-09" db="UniProtKB">
        <authorList>
            <consortium name="Ensembl"/>
        </authorList>
    </citation>
    <scope>IDENTIFICATION</scope>
</reference>
<dbReference type="PANTHER" id="PTHR47977">
    <property type="entry name" value="RAS-RELATED PROTEIN RAB"/>
    <property type="match status" value="1"/>
</dbReference>
<sequence>MEKGKGVSRKGRKLASSRRRQAREPADGQDAPVAPEAESWPSDADAELQDFFQDCGAKKRGFVTREDLAEARFSFLGGEEPQMIFDWVDIESRGHLSLEEFSSGLKNVFGSSPGTHRLRTKRSLPSQRESVTSTFPVPEEADAEEKEAFLALVGQMETGHSLSEQAEIWKLWRELRQEEPQLAGNLEGFLAKMSSRLQEAQTDREALAWTLRKRDSDHLHKVRQLYEETEEQIRREKQQLQAQSDSRGMALSAHMQEALEAKEQEVQRLAEGQRELEAQLLHLSSTQQEANRENLQLREAERDLAGQLEEVRGQLQVTRGHLDTARTRGKVSWQIEEEPSVPRANKEAPDPQAVPTEEAPLPELFGNNDNWDQFLSSIEDHSHRTLRLCWSPPPSPSSTSAPQTPRIVRQISISKSSSFPQQFSQAPASDPDPGPRGSPEVPPGGAKDGKGVEDPKGQDEQDVSSKQPVDSPDSDARPKGPFLWSLPGALTGEFGTVEAAFRDQLAFEAEPPPHGLSSSPQSPAGSRKQTQTPDLGDKSLWSGPDPAKLSLEREVMAEDLKLGLGSQGATALPEGATEPSLSLESVDQVGPERPVQDATHLARQESHARGFQEAPGQVLSLDSLPTHLPQSLEEQLRPEEGNLGERGQQDPGSEASESHGLEARSTESPQQDDPLPNTSQPPAETEVPAPGQMSPPRGSPILGSGAGLAVGTPETTHTLLTLAESEAQPGPVSMPVQVESKSGAPQPTEPEAESRPEDPRTDLQEAEPSSSPGDLTSGKPQADPDYLYHVVFLGDSNVGKTSFLHLLHHDAFATGLTATVGVDFRVKNLLVDNKTFALQLWDTAGQERYHSLTRQLLRKAEGVVLMYDVTSQESFTHVRYWLDCLQDAGVEGVAMVLLGNKMDCEEERQVPTEAGRRLAQELGVSFGECSAALGHNILEPMMNLARSLKMQEDRLKASLAEVTHPQSTKRAGCCH</sequence>